<keyword evidence="8" id="KW-0547">Nucleotide-binding</keyword>
<evidence type="ECO:0000256" key="20">
    <source>
        <dbReference type="ARBA" id="ARBA00034003"/>
    </source>
</evidence>
<evidence type="ECO:0000259" key="22">
    <source>
        <dbReference type="PROSITE" id="PS50160"/>
    </source>
</evidence>
<evidence type="ECO:0000256" key="16">
    <source>
        <dbReference type="ARBA" id="ARBA00023204"/>
    </source>
</evidence>
<keyword evidence="15" id="KW-0233">DNA recombination</keyword>
<evidence type="ECO:0000256" key="9">
    <source>
        <dbReference type="ARBA" id="ARBA00022763"/>
    </source>
</evidence>
<dbReference type="GO" id="GO:0003677">
    <property type="term" value="F:DNA binding"/>
    <property type="evidence" value="ECO:0007669"/>
    <property type="project" value="UniProtKB-KW"/>
</dbReference>
<evidence type="ECO:0000256" key="6">
    <source>
        <dbReference type="ARBA" id="ARBA00022722"/>
    </source>
</evidence>
<dbReference type="Pfam" id="PF04679">
    <property type="entry name" value="DNA_ligase_A_C"/>
    <property type="match status" value="1"/>
</dbReference>
<feature type="region of interest" description="Disordered" evidence="21">
    <location>
        <begin position="832"/>
        <end position="860"/>
    </location>
</feature>
<dbReference type="SUPFAM" id="SSF50249">
    <property type="entry name" value="Nucleic acid-binding proteins"/>
    <property type="match status" value="1"/>
</dbReference>
<dbReference type="PROSITE" id="PS50160">
    <property type="entry name" value="DNA_LIGASE_A3"/>
    <property type="match status" value="1"/>
</dbReference>
<evidence type="ECO:0000256" key="17">
    <source>
        <dbReference type="ARBA" id="ARBA00023211"/>
    </source>
</evidence>
<dbReference type="EC" id="6.5.1.1" evidence="2"/>
<keyword evidence="16" id="KW-0234">DNA repair</keyword>
<dbReference type="GO" id="GO:0003910">
    <property type="term" value="F:DNA ligase (ATP) activity"/>
    <property type="evidence" value="ECO:0007669"/>
    <property type="project" value="UniProtKB-EC"/>
</dbReference>
<dbReference type="NCBIfam" id="TIGR02776">
    <property type="entry name" value="NHEJ_ligase_prk"/>
    <property type="match status" value="1"/>
</dbReference>
<dbReference type="PANTHER" id="PTHR42705">
    <property type="entry name" value="BIFUNCTIONAL NON-HOMOLOGOUS END JOINING PROTEIN LIGD"/>
    <property type="match status" value="1"/>
</dbReference>
<keyword evidence="18" id="KW-0511">Multifunctional enzyme</keyword>
<keyword evidence="13" id="KW-0239">DNA-directed DNA polymerase</keyword>
<evidence type="ECO:0000256" key="8">
    <source>
        <dbReference type="ARBA" id="ARBA00022741"/>
    </source>
</evidence>
<feature type="region of interest" description="Disordered" evidence="21">
    <location>
        <begin position="1"/>
        <end position="27"/>
    </location>
</feature>
<dbReference type="Pfam" id="PF01068">
    <property type="entry name" value="DNA_ligase_A_M"/>
    <property type="match status" value="1"/>
</dbReference>
<dbReference type="NCBIfam" id="TIGR02777">
    <property type="entry name" value="LigD_PE_dom"/>
    <property type="match status" value="1"/>
</dbReference>
<dbReference type="GO" id="GO:0006310">
    <property type="term" value="P:DNA recombination"/>
    <property type="evidence" value="ECO:0007669"/>
    <property type="project" value="UniProtKB-KW"/>
</dbReference>
<dbReference type="InterPro" id="IPR012310">
    <property type="entry name" value="DNA_ligase_ATP-dep_cent"/>
</dbReference>
<keyword evidence="5" id="KW-0548">Nucleotidyltransferase</keyword>
<proteinExistence type="predicted"/>
<dbReference type="GO" id="GO:0003887">
    <property type="term" value="F:DNA-directed DNA polymerase activity"/>
    <property type="evidence" value="ECO:0007669"/>
    <property type="project" value="UniProtKB-KW"/>
</dbReference>
<dbReference type="CDD" id="cd07906">
    <property type="entry name" value="Adenylation_DNA_ligase_LigD_LigC"/>
    <property type="match status" value="1"/>
</dbReference>
<feature type="compositionally biased region" description="Low complexity" evidence="21">
    <location>
        <begin position="219"/>
        <end position="229"/>
    </location>
</feature>
<keyword evidence="7" id="KW-0479">Metal-binding</keyword>
<evidence type="ECO:0000256" key="7">
    <source>
        <dbReference type="ARBA" id="ARBA00022723"/>
    </source>
</evidence>
<sequence>MALEDYHSKRNFDQTAEPRGGKVKKASGNSFCIQKHDATRLHYDFRLELDGVLKSWAVTRGPSLDTSEKRLAVQTEDHPLEYGDFEGTIPKGEYGGGTVLLWDRGTWKPTYDPHKGLAKGHLEFELEGEKLSGRWHLVKMPRRAREKRDNWLLIKADDAFARSADEGDILEEREKSVKTGRNLDEIAREMPGWSSKTGKIERRIPEKSASLKPKRTRSTKTTEPSSTPSIKGGKQAELPDFIPPGLATLVAKAPSGKRWIHEIKFDGYRLQARIDHGEVKLMTRTGLDWTAKFGAAVVDALKALPAETALLDGELVVETQSGTSDFSALQADLSEGKSDRFIYYAFDLMHLDGQDLTGAKLIDRKAELERIVGSEGGVVRYSSHFTVEGEVVKAHACKLNLEGVISKIADDPYPAGRSKSWVKSKCSSRQEFVIAGYVSSTVDKRMIGSLVLGVYEDGDLQHIGRVGTGYSRKVAGELFKRLDALKIAKSPFSAKLPAEARRDVVFVEPQLVAEIEFRGWTGDHNLRHASFRGLREDKPAAEVVKEEPIATVKAEETTASRKPAALPSSVKLTHPERIYWPEDGVTKEGLANYYAEVWRSMAPFVLNRPLALLRCPDTIHGQCFFQKHVWRGANKAIKLFKDPKDGADEEPLVMIDGLDGLIGLVQAGALEIHPWGSTVEALEQPDTIIMDLDPGEGVSWERICDGARAIKERFEAVGLAAFVKTSGGKGLHVVSPLTPKADWDTVKAFTKQMAEAMAADSPDDYVSVITKSKRTNKILVDYLRNGRNATAVAAYSSRARTGAAVSMPIEWDELGPEISPAGFTVENAPDHVANRKRDPWGDFLSAARPLPATKKKAKKR</sequence>
<evidence type="ECO:0000313" key="24">
    <source>
        <dbReference type="Proteomes" id="UP000630142"/>
    </source>
</evidence>
<keyword evidence="9" id="KW-0227">DNA damage</keyword>
<dbReference type="AlphaFoldDB" id="A0A8J3DW98"/>
<evidence type="ECO:0000256" key="18">
    <source>
        <dbReference type="ARBA" id="ARBA00023268"/>
    </source>
</evidence>
<organism evidence="23 24">
    <name type="scientific">Tianweitania populi</name>
    <dbReference type="NCBI Taxonomy" id="1607949"/>
    <lineage>
        <taxon>Bacteria</taxon>
        <taxon>Pseudomonadati</taxon>
        <taxon>Pseudomonadota</taxon>
        <taxon>Alphaproteobacteria</taxon>
        <taxon>Hyphomicrobiales</taxon>
        <taxon>Phyllobacteriaceae</taxon>
        <taxon>Tianweitania</taxon>
    </lineage>
</organism>
<evidence type="ECO:0000256" key="19">
    <source>
        <dbReference type="ARBA" id="ARBA00029943"/>
    </source>
</evidence>
<dbReference type="CDD" id="cd07971">
    <property type="entry name" value="OBF_DNA_ligase_LigD"/>
    <property type="match status" value="1"/>
</dbReference>
<feature type="region of interest" description="Disordered" evidence="21">
    <location>
        <begin position="192"/>
        <end position="237"/>
    </location>
</feature>
<dbReference type="InterPro" id="IPR014143">
    <property type="entry name" value="NHEJ_ligase_prk"/>
</dbReference>
<keyword evidence="10" id="KW-0378">Hydrolase</keyword>
<evidence type="ECO:0000256" key="11">
    <source>
        <dbReference type="ARBA" id="ARBA00022839"/>
    </source>
</evidence>
<evidence type="ECO:0000256" key="12">
    <source>
        <dbReference type="ARBA" id="ARBA00022840"/>
    </source>
</evidence>
<dbReference type="GO" id="GO:0005524">
    <property type="term" value="F:ATP binding"/>
    <property type="evidence" value="ECO:0007669"/>
    <property type="project" value="UniProtKB-KW"/>
</dbReference>
<evidence type="ECO:0000256" key="5">
    <source>
        <dbReference type="ARBA" id="ARBA00022695"/>
    </source>
</evidence>
<name>A0A8J3DW98_9HYPH</name>
<dbReference type="Pfam" id="PF13298">
    <property type="entry name" value="LigD_N"/>
    <property type="match status" value="1"/>
</dbReference>
<gene>
    <name evidence="23" type="ORF">GCM10016234_25260</name>
</gene>
<evidence type="ECO:0000256" key="15">
    <source>
        <dbReference type="ARBA" id="ARBA00023172"/>
    </source>
</evidence>
<dbReference type="CDD" id="cd04862">
    <property type="entry name" value="PaeLigD_Pol_like"/>
    <property type="match status" value="1"/>
</dbReference>
<comment type="caution">
    <text evidence="23">The sequence shown here is derived from an EMBL/GenBank/DDBJ whole genome shotgun (WGS) entry which is preliminary data.</text>
</comment>
<dbReference type="Gene3D" id="3.30.470.30">
    <property type="entry name" value="DNA ligase/mRNA capping enzyme"/>
    <property type="match status" value="1"/>
</dbReference>
<dbReference type="NCBIfam" id="TIGR02778">
    <property type="entry name" value="ligD_pol"/>
    <property type="match status" value="1"/>
</dbReference>
<dbReference type="SUPFAM" id="SSF56091">
    <property type="entry name" value="DNA ligase/mRNA capping enzyme, catalytic domain"/>
    <property type="match status" value="1"/>
</dbReference>
<dbReference type="GO" id="GO:0046872">
    <property type="term" value="F:metal ion binding"/>
    <property type="evidence" value="ECO:0007669"/>
    <property type="project" value="UniProtKB-KW"/>
</dbReference>
<evidence type="ECO:0000256" key="2">
    <source>
        <dbReference type="ARBA" id="ARBA00012727"/>
    </source>
</evidence>
<dbReference type="InterPro" id="IPR014146">
    <property type="entry name" value="LigD_ligase_dom"/>
</dbReference>
<comment type="cofactor">
    <cofactor evidence="1">
        <name>Mn(2+)</name>
        <dbReference type="ChEBI" id="CHEBI:29035"/>
    </cofactor>
</comment>
<keyword evidence="3 23" id="KW-0436">Ligase</keyword>
<dbReference type="InterPro" id="IPR012340">
    <property type="entry name" value="NA-bd_OB-fold"/>
</dbReference>
<keyword evidence="14" id="KW-0238">DNA-binding</keyword>
<evidence type="ECO:0000256" key="4">
    <source>
        <dbReference type="ARBA" id="ARBA00022679"/>
    </source>
</evidence>
<evidence type="ECO:0000256" key="3">
    <source>
        <dbReference type="ARBA" id="ARBA00022598"/>
    </source>
</evidence>
<feature type="compositionally biased region" description="Basic and acidic residues" evidence="21">
    <location>
        <begin position="1"/>
        <end position="12"/>
    </location>
</feature>
<dbReference type="Gene3D" id="3.90.920.10">
    <property type="entry name" value="DNA primase, PRIM domain"/>
    <property type="match status" value="1"/>
</dbReference>
<dbReference type="InterPro" id="IPR033651">
    <property type="entry name" value="PaeLigD_Pol-like"/>
</dbReference>
<keyword evidence="24" id="KW-1185">Reference proteome</keyword>
<evidence type="ECO:0000256" key="1">
    <source>
        <dbReference type="ARBA" id="ARBA00001936"/>
    </source>
</evidence>
<dbReference type="NCBIfam" id="NF004628">
    <property type="entry name" value="PRK05972.1"/>
    <property type="match status" value="1"/>
</dbReference>
<reference evidence="23" key="2">
    <citation type="submission" date="2020-09" db="EMBL/GenBank/DDBJ databases">
        <authorList>
            <person name="Sun Q."/>
            <person name="Kim S."/>
        </authorList>
    </citation>
    <scope>NUCLEOTIDE SEQUENCE</scope>
    <source>
        <strain evidence="23">KCTC 42249</strain>
    </source>
</reference>
<dbReference type="PANTHER" id="PTHR42705:SF2">
    <property type="entry name" value="BIFUNCTIONAL NON-HOMOLOGOUS END JOINING PROTEIN LIGD"/>
    <property type="match status" value="1"/>
</dbReference>
<keyword evidence="12" id="KW-0067">ATP-binding</keyword>
<accession>A0A8J3DW98</accession>
<protein>
    <recommendedName>
        <fullName evidence="2">DNA ligase (ATP)</fullName>
        <ecNumber evidence="2">6.5.1.1</ecNumber>
    </recommendedName>
    <alternativeName>
        <fullName evidence="19">NHEJ DNA polymerase</fullName>
    </alternativeName>
</protein>
<evidence type="ECO:0000256" key="21">
    <source>
        <dbReference type="SAM" id="MobiDB-lite"/>
    </source>
</evidence>
<evidence type="ECO:0000256" key="10">
    <source>
        <dbReference type="ARBA" id="ARBA00022801"/>
    </source>
</evidence>
<evidence type="ECO:0000256" key="13">
    <source>
        <dbReference type="ARBA" id="ARBA00022932"/>
    </source>
</evidence>
<dbReference type="InterPro" id="IPR014144">
    <property type="entry name" value="LigD_PE_domain"/>
</dbReference>
<dbReference type="Pfam" id="PF21686">
    <property type="entry name" value="LigD_Prim-Pol"/>
    <property type="match status" value="1"/>
</dbReference>
<dbReference type="Gene3D" id="2.40.50.140">
    <property type="entry name" value="Nucleic acid-binding proteins"/>
    <property type="match status" value="1"/>
</dbReference>
<dbReference type="Proteomes" id="UP000630142">
    <property type="component" value="Unassembled WGS sequence"/>
</dbReference>
<keyword evidence="17" id="KW-0464">Manganese</keyword>
<comment type="catalytic activity">
    <reaction evidence="20">
        <text>ATP + (deoxyribonucleotide)n-3'-hydroxyl + 5'-phospho-(deoxyribonucleotide)m = (deoxyribonucleotide)n+m + AMP + diphosphate.</text>
        <dbReference type="EC" id="6.5.1.1"/>
    </reaction>
</comment>
<dbReference type="InterPro" id="IPR052171">
    <property type="entry name" value="NHEJ_LigD"/>
</dbReference>
<keyword evidence="6" id="KW-0540">Nuclease</keyword>
<evidence type="ECO:0000313" key="23">
    <source>
        <dbReference type="EMBL" id="GHD16782.1"/>
    </source>
</evidence>
<feature type="domain" description="ATP-dependent DNA ligase family profile" evidence="22">
    <location>
        <begin position="334"/>
        <end position="458"/>
    </location>
</feature>
<dbReference type="InterPro" id="IPR012309">
    <property type="entry name" value="DNA_ligase_ATP-dep_C"/>
</dbReference>
<dbReference type="Gene3D" id="3.30.1490.70">
    <property type="match status" value="1"/>
</dbReference>
<dbReference type="GO" id="GO:0006281">
    <property type="term" value="P:DNA repair"/>
    <property type="evidence" value="ECO:0007669"/>
    <property type="project" value="UniProtKB-KW"/>
</dbReference>
<dbReference type="RefSeq" id="WP_189504354.1">
    <property type="nucleotide sequence ID" value="NZ_BMZQ01000002.1"/>
</dbReference>
<dbReference type="GO" id="GO:0004527">
    <property type="term" value="F:exonuclease activity"/>
    <property type="evidence" value="ECO:0007669"/>
    <property type="project" value="UniProtKB-KW"/>
</dbReference>
<keyword evidence="4" id="KW-0808">Transferase</keyword>
<reference evidence="23" key="1">
    <citation type="journal article" date="2014" name="Int. J. Syst. Evol. Microbiol.">
        <title>Complete genome sequence of Corynebacterium casei LMG S-19264T (=DSM 44701T), isolated from a smear-ripened cheese.</title>
        <authorList>
            <consortium name="US DOE Joint Genome Institute (JGI-PGF)"/>
            <person name="Walter F."/>
            <person name="Albersmeier A."/>
            <person name="Kalinowski J."/>
            <person name="Ruckert C."/>
        </authorList>
    </citation>
    <scope>NUCLEOTIDE SEQUENCE</scope>
    <source>
        <strain evidence="23">KCTC 42249</strain>
    </source>
</reference>
<dbReference type="InterPro" id="IPR014145">
    <property type="entry name" value="LigD_pol_dom"/>
</dbReference>
<dbReference type="EMBL" id="BMZQ01000002">
    <property type="protein sequence ID" value="GHD16782.1"/>
    <property type="molecule type" value="Genomic_DNA"/>
</dbReference>
<dbReference type="NCBIfam" id="TIGR02779">
    <property type="entry name" value="NHEJ_ligase_lig"/>
    <property type="match status" value="1"/>
</dbReference>
<evidence type="ECO:0000256" key="14">
    <source>
        <dbReference type="ARBA" id="ARBA00023125"/>
    </source>
</evidence>
<keyword evidence="11" id="KW-0269">Exonuclease</keyword>